<feature type="compositionally biased region" description="Basic and acidic residues" evidence="6">
    <location>
        <begin position="155"/>
        <end position="171"/>
    </location>
</feature>
<proteinExistence type="inferred from homology"/>
<dbReference type="GO" id="GO:0003735">
    <property type="term" value="F:structural constituent of ribosome"/>
    <property type="evidence" value="ECO:0007669"/>
    <property type="project" value="UniProtKB-UniRule"/>
</dbReference>
<keyword evidence="2 3" id="KW-0687">Ribonucleoprotein</keyword>
<dbReference type="PROSITE" id="PS00525">
    <property type="entry name" value="RIBOSOMAL_L6_1"/>
    <property type="match status" value="1"/>
</dbReference>
<feature type="domain" description="Large ribosomal subunit protein uL6 alpha-beta" evidence="7">
    <location>
        <begin position="11"/>
        <end position="83"/>
    </location>
</feature>
<reference evidence="8 9" key="1">
    <citation type="journal article" date="2016" name="Nat. Commun.">
        <title>Thousands of microbial genomes shed light on interconnected biogeochemical processes in an aquifer system.</title>
        <authorList>
            <person name="Anantharaman K."/>
            <person name="Brown C.T."/>
            <person name="Hug L.A."/>
            <person name="Sharon I."/>
            <person name="Castelle C.J."/>
            <person name="Probst A.J."/>
            <person name="Thomas B.C."/>
            <person name="Singh A."/>
            <person name="Wilkins M.J."/>
            <person name="Karaoz U."/>
            <person name="Brodie E.L."/>
            <person name="Williams K.H."/>
            <person name="Hubbard S.S."/>
            <person name="Banfield J.F."/>
        </authorList>
    </citation>
    <scope>NUCLEOTIDE SEQUENCE [LARGE SCALE GENOMIC DNA]</scope>
</reference>
<dbReference type="PANTHER" id="PTHR11655:SF14">
    <property type="entry name" value="LARGE RIBOSOMAL SUBUNIT PROTEIN UL6M"/>
    <property type="match status" value="1"/>
</dbReference>
<evidence type="ECO:0000256" key="1">
    <source>
        <dbReference type="ARBA" id="ARBA00022980"/>
    </source>
</evidence>
<dbReference type="InterPro" id="IPR019906">
    <property type="entry name" value="Ribosomal_uL6_bac-type"/>
</dbReference>
<dbReference type="GO" id="GO:0002181">
    <property type="term" value="P:cytoplasmic translation"/>
    <property type="evidence" value="ECO:0007669"/>
    <property type="project" value="TreeGrafter"/>
</dbReference>
<comment type="function">
    <text evidence="3 5">This protein binds to the 23S rRNA, and is important in its secondary structure. It is located near the subunit interface in the base of the L7/L12 stalk, and near the tRNA binding site of the peptidyltransferase center.</text>
</comment>
<organism evidence="8 9">
    <name type="scientific">candidate division WWE3 bacterium RIFCSPLOWO2_01_FULL_42_11</name>
    <dbReference type="NCBI Taxonomy" id="1802627"/>
    <lineage>
        <taxon>Bacteria</taxon>
        <taxon>Katanobacteria</taxon>
    </lineage>
</organism>
<evidence type="ECO:0000256" key="4">
    <source>
        <dbReference type="RuleBase" id="RU003869"/>
    </source>
</evidence>
<name>A0A1F4VRJ7_UNCKA</name>
<evidence type="ECO:0000313" key="9">
    <source>
        <dbReference type="Proteomes" id="UP000178964"/>
    </source>
</evidence>
<dbReference type="EMBL" id="MEVK01000008">
    <property type="protein sequence ID" value="OGC59769.1"/>
    <property type="molecule type" value="Genomic_DNA"/>
</dbReference>
<dbReference type="InterPro" id="IPR000702">
    <property type="entry name" value="Ribosomal_uL6-like"/>
</dbReference>
<dbReference type="InterPro" id="IPR002358">
    <property type="entry name" value="Ribosomal_uL6_CS"/>
</dbReference>
<dbReference type="Gene3D" id="3.90.930.12">
    <property type="entry name" value="Ribosomal protein L6, alpha-beta domain"/>
    <property type="match status" value="2"/>
</dbReference>
<dbReference type="SUPFAM" id="SSF56053">
    <property type="entry name" value="Ribosomal protein L6"/>
    <property type="match status" value="2"/>
</dbReference>
<dbReference type="NCBIfam" id="TIGR03654">
    <property type="entry name" value="L6_bact"/>
    <property type="match status" value="1"/>
</dbReference>
<feature type="domain" description="Large ribosomal subunit protein uL6 alpha-beta" evidence="7">
    <location>
        <begin position="91"/>
        <end position="166"/>
    </location>
</feature>
<dbReference type="GO" id="GO:0019843">
    <property type="term" value="F:rRNA binding"/>
    <property type="evidence" value="ECO:0007669"/>
    <property type="project" value="UniProtKB-UniRule"/>
</dbReference>
<evidence type="ECO:0000256" key="5">
    <source>
        <dbReference type="RuleBase" id="RU003870"/>
    </source>
</evidence>
<comment type="subunit">
    <text evidence="3">Part of the 50S ribosomal subunit.</text>
</comment>
<dbReference type="AlphaFoldDB" id="A0A1F4VRJ7"/>
<evidence type="ECO:0000313" key="8">
    <source>
        <dbReference type="EMBL" id="OGC59769.1"/>
    </source>
</evidence>
<keyword evidence="3 5" id="KW-0699">rRNA-binding</keyword>
<dbReference type="PIRSF" id="PIRSF002162">
    <property type="entry name" value="Ribosomal_L6"/>
    <property type="match status" value="1"/>
</dbReference>
<dbReference type="GO" id="GO:0022625">
    <property type="term" value="C:cytosolic large ribosomal subunit"/>
    <property type="evidence" value="ECO:0007669"/>
    <property type="project" value="UniProtKB-UniRule"/>
</dbReference>
<gene>
    <name evidence="3" type="primary">rplF</name>
    <name evidence="8" type="ORF">A3A70_01175</name>
</gene>
<dbReference type="HAMAP" id="MF_01365_B">
    <property type="entry name" value="Ribosomal_uL6_B"/>
    <property type="match status" value="1"/>
</dbReference>
<dbReference type="Pfam" id="PF00347">
    <property type="entry name" value="Ribosomal_L6"/>
    <property type="match status" value="2"/>
</dbReference>
<evidence type="ECO:0000256" key="2">
    <source>
        <dbReference type="ARBA" id="ARBA00023274"/>
    </source>
</evidence>
<protein>
    <recommendedName>
        <fullName evidence="3">Large ribosomal subunit protein uL6</fullName>
    </recommendedName>
</protein>
<sequence>MSRLGKQPIAIPEGVVIEVTPSNVVSITGPKGNFSHQLSKEVGIEIRLADLSLTKVGNTPSTSAQWGLTRALIRNMVQGVTTGFIKDLEIVGVGYRVLSLGPTKLQFSLGLSHPVIYEAPEGINFEVTDNNKIRVLGISRFKVGLVSAQIRDLKPPEPYKGKGIRYADEKVKRKAGKSGKATAK</sequence>
<dbReference type="Proteomes" id="UP000178964">
    <property type="component" value="Unassembled WGS sequence"/>
</dbReference>
<keyword evidence="1 3" id="KW-0689">Ribosomal protein</keyword>
<dbReference type="PANTHER" id="PTHR11655">
    <property type="entry name" value="60S/50S RIBOSOMAL PROTEIN L6/L9"/>
    <property type="match status" value="1"/>
</dbReference>
<comment type="similarity">
    <text evidence="3 4">Belongs to the universal ribosomal protein uL6 family.</text>
</comment>
<evidence type="ECO:0000256" key="6">
    <source>
        <dbReference type="SAM" id="MobiDB-lite"/>
    </source>
</evidence>
<dbReference type="InterPro" id="IPR036789">
    <property type="entry name" value="Ribosomal_uL6-like_a/b-dom_sf"/>
</dbReference>
<feature type="region of interest" description="Disordered" evidence="6">
    <location>
        <begin position="155"/>
        <end position="184"/>
    </location>
</feature>
<evidence type="ECO:0000259" key="7">
    <source>
        <dbReference type="Pfam" id="PF00347"/>
    </source>
</evidence>
<dbReference type="InterPro" id="IPR020040">
    <property type="entry name" value="Ribosomal_uL6_a/b-dom"/>
</dbReference>
<feature type="compositionally biased region" description="Basic residues" evidence="6">
    <location>
        <begin position="172"/>
        <end position="184"/>
    </location>
</feature>
<evidence type="ECO:0000256" key="3">
    <source>
        <dbReference type="HAMAP-Rule" id="MF_01365"/>
    </source>
</evidence>
<keyword evidence="3 5" id="KW-0694">RNA-binding</keyword>
<dbReference type="STRING" id="1802627.A3A70_01175"/>
<accession>A0A1F4VRJ7</accession>
<comment type="caution">
    <text evidence="8">The sequence shown here is derived from an EMBL/GenBank/DDBJ whole genome shotgun (WGS) entry which is preliminary data.</text>
</comment>
<dbReference type="PRINTS" id="PR00059">
    <property type="entry name" value="RIBOSOMALL6"/>
</dbReference>